<dbReference type="Gramene" id="CDF36826">
    <property type="protein sequence ID" value="CDF36826"/>
    <property type="gene ID" value="CHC_T00005270001"/>
</dbReference>
<dbReference type="RefSeq" id="XP_005716645.1">
    <property type="nucleotide sequence ID" value="XM_005716588.1"/>
</dbReference>
<name>R7QH82_CHOCR</name>
<dbReference type="EMBL" id="HG001806">
    <property type="protein sequence ID" value="CDF36826.1"/>
    <property type="molecule type" value="Genomic_DNA"/>
</dbReference>
<keyword evidence="2" id="KW-1185">Reference proteome</keyword>
<accession>R7QH82</accession>
<reference evidence="2" key="1">
    <citation type="journal article" date="2013" name="Proc. Natl. Acad. Sci. U.S.A.">
        <title>Genome structure and metabolic features in the red seaweed Chondrus crispus shed light on evolution of the Archaeplastida.</title>
        <authorList>
            <person name="Collen J."/>
            <person name="Porcel B."/>
            <person name="Carre W."/>
            <person name="Ball S.G."/>
            <person name="Chaparro C."/>
            <person name="Tonon T."/>
            <person name="Barbeyron T."/>
            <person name="Michel G."/>
            <person name="Noel B."/>
            <person name="Valentin K."/>
            <person name="Elias M."/>
            <person name="Artiguenave F."/>
            <person name="Arun A."/>
            <person name="Aury J.M."/>
            <person name="Barbosa-Neto J.F."/>
            <person name="Bothwell J.H."/>
            <person name="Bouget F.Y."/>
            <person name="Brillet L."/>
            <person name="Cabello-Hurtado F."/>
            <person name="Capella-Gutierrez S."/>
            <person name="Charrier B."/>
            <person name="Cladiere L."/>
            <person name="Cock J.M."/>
            <person name="Coelho S.M."/>
            <person name="Colleoni C."/>
            <person name="Czjzek M."/>
            <person name="Da Silva C."/>
            <person name="Delage L."/>
            <person name="Denoeud F."/>
            <person name="Deschamps P."/>
            <person name="Dittami S.M."/>
            <person name="Gabaldon T."/>
            <person name="Gachon C.M."/>
            <person name="Groisillier A."/>
            <person name="Herve C."/>
            <person name="Jabbari K."/>
            <person name="Katinka M."/>
            <person name="Kloareg B."/>
            <person name="Kowalczyk N."/>
            <person name="Labadie K."/>
            <person name="Leblanc C."/>
            <person name="Lopez P.J."/>
            <person name="McLachlan D.H."/>
            <person name="Meslet-Cladiere L."/>
            <person name="Moustafa A."/>
            <person name="Nehr Z."/>
            <person name="Nyvall Collen P."/>
            <person name="Panaud O."/>
            <person name="Partensky F."/>
            <person name="Poulain J."/>
            <person name="Rensing S.A."/>
            <person name="Rousvoal S."/>
            <person name="Samson G."/>
            <person name="Symeonidi A."/>
            <person name="Weissenbach J."/>
            <person name="Zambounis A."/>
            <person name="Wincker P."/>
            <person name="Boyen C."/>
        </authorList>
    </citation>
    <scope>NUCLEOTIDE SEQUENCE [LARGE SCALE GENOMIC DNA]</scope>
    <source>
        <strain evidence="2">cv. Stackhouse</strain>
    </source>
</reference>
<dbReference type="AlphaFoldDB" id="R7QH82"/>
<proteinExistence type="predicted"/>
<dbReference type="GeneID" id="17324375"/>
<dbReference type="Proteomes" id="UP000012073">
    <property type="component" value="Unassembled WGS sequence"/>
</dbReference>
<dbReference type="KEGG" id="ccp:CHC_T00005270001"/>
<gene>
    <name evidence="1" type="ORF">CHC_T00005270001</name>
</gene>
<sequence>MLTPVLLLPGTAVLSCTSHSFVDCWARVNRSKKTT</sequence>
<evidence type="ECO:0000313" key="2">
    <source>
        <dbReference type="Proteomes" id="UP000012073"/>
    </source>
</evidence>
<organism evidence="1 2">
    <name type="scientific">Chondrus crispus</name>
    <name type="common">Carrageen Irish moss</name>
    <name type="synonym">Polymorpha crispa</name>
    <dbReference type="NCBI Taxonomy" id="2769"/>
    <lineage>
        <taxon>Eukaryota</taxon>
        <taxon>Rhodophyta</taxon>
        <taxon>Florideophyceae</taxon>
        <taxon>Rhodymeniophycidae</taxon>
        <taxon>Gigartinales</taxon>
        <taxon>Gigartinaceae</taxon>
        <taxon>Chondrus</taxon>
    </lineage>
</organism>
<evidence type="ECO:0000313" key="1">
    <source>
        <dbReference type="EMBL" id="CDF36826.1"/>
    </source>
</evidence>
<protein>
    <submittedName>
        <fullName evidence="1">Uncharacterized protein</fullName>
    </submittedName>
</protein>